<dbReference type="Gene3D" id="3.40.630.90">
    <property type="match status" value="1"/>
</dbReference>
<dbReference type="Proteomes" id="UP000319014">
    <property type="component" value="Unassembled WGS sequence"/>
</dbReference>
<dbReference type="InterPro" id="IPR041496">
    <property type="entry name" value="YitH/HolE_GNAT"/>
</dbReference>
<dbReference type="InterPro" id="IPR000182">
    <property type="entry name" value="GNAT_dom"/>
</dbReference>
<dbReference type="InterPro" id="IPR052729">
    <property type="entry name" value="Acyl/Acetyltrans_Enzymes"/>
</dbReference>
<dbReference type="Gene3D" id="3.40.630.30">
    <property type="match status" value="1"/>
</dbReference>
<keyword evidence="2" id="KW-0808">Transferase</keyword>
<proteinExistence type="predicted"/>
<dbReference type="GO" id="GO:0016747">
    <property type="term" value="F:acyltransferase activity, transferring groups other than amino-acyl groups"/>
    <property type="evidence" value="ECO:0007669"/>
    <property type="project" value="InterPro"/>
</dbReference>
<accession>A0A521EAC6</accession>
<keyword evidence="3" id="KW-1185">Reference proteome</keyword>
<reference evidence="2 3" key="1">
    <citation type="submission" date="2017-05" db="EMBL/GenBank/DDBJ databases">
        <authorList>
            <person name="Varghese N."/>
            <person name="Submissions S."/>
        </authorList>
    </citation>
    <scope>NUCLEOTIDE SEQUENCE [LARGE SCALE GENOMIC DNA]</scope>
    <source>
        <strain evidence="2 3">DSM 100094</strain>
    </source>
</reference>
<dbReference type="PANTHER" id="PTHR47237:SF2">
    <property type="entry name" value="BLL4206 PROTEIN"/>
    <property type="match status" value="1"/>
</dbReference>
<dbReference type="InterPro" id="IPR016181">
    <property type="entry name" value="Acyl_CoA_acyltransferase"/>
</dbReference>
<dbReference type="EMBL" id="FXTK01000012">
    <property type="protein sequence ID" value="SMO80898.1"/>
    <property type="molecule type" value="Genomic_DNA"/>
</dbReference>
<dbReference type="RefSeq" id="WP_246098735.1">
    <property type="nucleotide sequence ID" value="NZ_FXTK01000012.1"/>
</dbReference>
<evidence type="ECO:0000313" key="2">
    <source>
        <dbReference type="EMBL" id="SMO80898.1"/>
    </source>
</evidence>
<dbReference type="PANTHER" id="PTHR47237">
    <property type="entry name" value="SLL0310 PROTEIN"/>
    <property type="match status" value="1"/>
</dbReference>
<gene>
    <name evidence="2" type="ORF">SAMN06265221_11246</name>
</gene>
<protein>
    <submittedName>
        <fullName evidence="2">Acetyltransferase (GNAT) domain-containing protein</fullName>
    </submittedName>
</protein>
<name>A0A521EAC6_9RHOB</name>
<dbReference type="SUPFAM" id="SSF55729">
    <property type="entry name" value="Acyl-CoA N-acyltransferases (Nat)"/>
    <property type="match status" value="1"/>
</dbReference>
<organism evidence="2 3">
    <name type="scientific">Paracoccus laeviglucosivorans</name>
    <dbReference type="NCBI Taxonomy" id="1197861"/>
    <lineage>
        <taxon>Bacteria</taxon>
        <taxon>Pseudomonadati</taxon>
        <taxon>Pseudomonadota</taxon>
        <taxon>Alphaproteobacteria</taxon>
        <taxon>Rhodobacterales</taxon>
        <taxon>Paracoccaceae</taxon>
        <taxon>Paracoccus</taxon>
    </lineage>
</organism>
<evidence type="ECO:0000313" key="3">
    <source>
        <dbReference type="Proteomes" id="UP000319014"/>
    </source>
</evidence>
<feature type="domain" description="N-acetyltransferase" evidence="1">
    <location>
        <begin position="5"/>
        <end position="144"/>
    </location>
</feature>
<dbReference type="PROSITE" id="PS51186">
    <property type="entry name" value="GNAT"/>
    <property type="match status" value="1"/>
</dbReference>
<dbReference type="Pfam" id="PF18014">
    <property type="entry name" value="Acetyltransf_18"/>
    <property type="match status" value="1"/>
</dbReference>
<sequence length="270" mass="28553">MTQAPIFQPMGPEHLDGALQLSRAAGWPHRREDWELVLGISQGVVALKQALVMATALVTPFGNVGMVNMIIVDQRMRGCGFGRQIIGQAMALIRPREWRLVATPSGLPLYEKLGFAACGPVQQHQGTAPDLPAPLGIRWATDADIAAIAQMDADALGADRRSLLDALAQPGRIALKPGKGYAAIRAFGLGEVIGPVIADDLATAQELIAFLFGGRAGSFIRIDTTEDCGLGPWLAQIGLRVVDRPVAMQTGTPAKPGTHTRFALAAQALG</sequence>
<evidence type="ECO:0000259" key="1">
    <source>
        <dbReference type="PROSITE" id="PS51186"/>
    </source>
</evidence>
<dbReference type="AlphaFoldDB" id="A0A521EAC6"/>
<dbReference type="Pfam" id="PF13508">
    <property type="entry name" value="Acetyltransf_7"/>
    <property type="match status" value="1"/>
</dbReference>